<comment type="similarity">
    <text evidence="3 6">Belongs to the acetolactate synthase small subunit family.</text>
</comment>
<proteinExistence type="inferred from homology"/>
<organism evidence="8 9">
    <name type="scientific">Methanorbis furvi</name>
    <dbReference type="NCBI Taxonomy" id="3028299"/>
    <lineage>
        <taxon>Archaea</taxon>
        <taxon>Methanobacteriati</taxon>
        <taxon>Methanobacteriota</taxon>
        <taxon>Stenosarchaea group</taxon>
        <taxon>Methanomicrobia</taxon>
        <taxon>Methanomicrobiales</taxon>
        <taxon>Methanocorpusculaceae</taxon>
        <taxon>Methanorbis</taxon>
    </lineage>
</organism>
<dbReference type="NCBIfam" id="TIGR00119">
    <property type="entry name" value="acolac_sm"/>
    <property type="match status" value="1"/>
</dbReference>
<dbReference type="PROSITE" id="PS51671">
    <property type="entry name" value="ACT"/>
    <property type="match status" value="1"/>
</dbReference>
<comment type="pathway">
    <text evidence="1 6">Amino-acid biosynthesis; L-isoleucine biosynthesis; L-isoleucine from 2-oxobutanoate: step 1/4.</text>
</comment>
<evidence type="ECO:0000313" key="8">
    <source>
        <dbReference type="EMBL" id="MDV0441256.1"/>
    </source>
</evidence>
<dbReference type="EC" id="2.2.1.6" evidence="6"/>
<evidence type="ECO:0000256" key="6">
    <source>
        <dbReference type="RuleBase" id="RU368092"/>
    </source>
</evidence>
<dbReference type="InterPro" id="IPR004789">
    <property type="entry name" value="Acetalactate_synth_ssu"/>
</dbReference>
<sequence length="162" mass="17710">MTKKEVLSVLVDNHSGVLARVASLFGRRGYNIDSLTVSATNDPDISRITIVVSGDEAVINQIISQTRKLEETRDIFALNDCRSLLRELLLVKLSANESKRSAIREVADIYGATIVDLSVDSMIVELTGAPSKIDAFLGVIGEYDIIEMCRTGITALERGIKK</sequence>
<feature type="domain" description="ACT" evidence="7">
    <location>
        <begin position="6"/>
        <end position="83"/>
    </location>
</feature>
<evidence type="ECO:0000313" key="9">
    <source>
        <dbReference type="Proteomes" id="UP001273136"/>
    </source>
</evidence>
<comment type="function">
    <text evidence="6">Catalyzes the conversion of 2 pyruvate molecules into acetolactate in the first common step of the biosynthetic pathway of the branched-amino acids such as leucine, isoleucine, and valine.</text>
</comment>
<dbReference type="GO" id="GO:0005829">
    <property type="term" value="C:cytosol"/>
    <property type="evidence" value="ECO:0007669"/>
    <property type="project" value="TreeGrafter"/>
</dbReference>
<dbReference type="CDD" id="cd04878">
    <property type="entry name" value="ACT_AHAS"/>
    <property type="match status" value="1"/>
</dbReference>
<name>A0AAE4MBU6_9EURY</name>
<keyword evidence="6 8" id="KW-0808">Transferase</keyword>
<dbReference type="Gene3D" id="3.30.70.1150">
    <property type="entry name" value="ACT-like. Chain A, domain 2"/>
    <property type="match status" value="1"/>
</dbReference>
<dbReference type="PANTHER" id="PTHR30239">
    <property type="entry name" value="ACETOLACTATE SYNTHASE SMALL SUBUNIT"/>
    <property type="match status" value="1"/>
</dbReference>
<dbReference type="GO" id="GO:0009097">
    <property type="term" value="P:isoleucine biosynthetic process"/>
    <property type="evidence" value="ECO:0007669"/>
    <property type="project" value="UniProtKB-UniRule"/>
</dbReference>
<dbReference type="Pfam" id="PF22629">
    <property type="entry name" value="ACT_AHAS_ss"/>
    <property type="match status" value="1"/>
</dbReference>
<dbReference type="Gene3D" id="3.30.70.260">
    <property type="match status" value="1"/>
</dbReference>
<gene>
    <name evidence="8" type="primary">ilvH</name>
    <name evidence="8" type="ORF">McpAg1_04370</name>
</gene>
<keyword evidence="5 6" id="KW-0100">Branched-chain amino acid biosynthesis</keyword>
<dbReference type="InterPro" id="IPR027271">
    <property type="entry name" value="Acetolactate_synth/TF_NikR_C"/>
</dbReference>
<dbReference type="InterPro" id="IPR002912">
    <property type="entry name" value="ACT_dom"/>
</dbReference>
<evidence type="ECO:0000256" key="3">
    <source>
        <dbReference type="ARBA" id="ARBA00006341"/>
    </source>
</evidence>
<dbReference type="AlphaFoldDB" id="A0AAE4MBU6"/>
<dbReference type="GO" id="GO:1990610">
    <property type="term" value="F:acetolactate synthase regulator activity"/>
    <property type="evidence" value="ECO:0007669"/>
    <property type="project" value="UniProtKB-UniRule"/>
</dbReference>
<dbReference type="GO" id="GO:0003984">
    <property type="term" value="F:acetolactate synthase activity"/>
    <property type="evidence" value="ECO:0007669"/>
    <property type="project" value="UniProtKB-UniRule"/>
</dbReference>
<evidence type="ECO:0000256" key="4">
    <source>
        <dbReference type="ARBA" id="ARBA00022605"/>
    </source>
</evidence>
<dbReference type="InterPro" id="IPR019455">
    <property type="entry name" value="Acetolactate_synth_ssu_C"/>
</dbReference>
<evidence type="ECO:0000256" key="1">
    <source>
        <dbReference type="ARBA" id="ARBA00004974"/>
    </source>
</evidence>
<dbReference type="SUPFAM" id="SSF55021">
    <property type="entry name" value="ACT-like"/>
    <property type="match status" value="2"/>
</dbReference>
<dbReference type="InterPro" id="IPR054480">
    <property type="entry name" value="AHAS_small-like_ACT"/>
</dbReference>
<keyword evidence="9" id="KW-1185">Reference proteome</keyword>
<dbReference type="NCBIfam" id="NF008864">
    <property type="entry name" value="PRK11895.1"/>
    <property type="match status" value="1"/>
</dbReference>
<dbReference type="Proteomes" id="UP001273136">
    <property type="component" value="Unassembled WGS sequence"/>
</dbReference>
<dbReference type="RefSeq" id="WP_338093648.1">
    <property type="nucleotide sequence ID" value="NZ_JAWDKA010000002.1"/>
</dbReference>
<protein>
    <recommendedName>
        <fullName evidence="6">Acetolactate synthase small subunit</fullName>
        <shortName evidence="6">AHAS</shortName>
        <shortName evidence="6">ALS</shortName>
        <ecNumber evidence="6">2.2.1.6</ecNumber>
    </recommendedName>
    <alternativeName>
        <fullName evidence="6">Acetohydroxy-acid synthase small subunit</fullName>
    </alternativeName>
</protein>
<keyword evidence="4 6" id="KW-0028">Amino-acid biosynthesis</keyword>
<dbReference type="GO" id="GO:0009099">
    <property type="term" value="P:L-valine biosynthetic process"/>
    <property type="evidence" value="ECO:0007669"/>
    <property type="project" value="UniProtKB-UniRule"/>
</dbReference>
<accession>A0AAE4MBU6</accession>
<dbReference type="InterPro" id="IPR039557">
    <property type="entry name" value="AHAS_ACT"/>
</dbReference>
<evidence type="ECO:0000256" key="5">
    <source>
        <dbReference type="ARBA" id="ARBA00023304"/>
    </source>
</evidence>
<comment type="caution">
    <text evidence="8">The sequence shown here is derived from an EMBL/GenBank/DDBJ whole genome shotgun (WGS) entry which is preliminary data.</text>
</comment>
<dbReference type="EMBL" id="JAWDKA010000002">
    <property type="protein sequence ID" value="MDV0441256.1"/>
    <property type="molecule type" value="Genomic_DNA"/>
</dbReference>
<reference evidence="8" key="1">
    <citation type="submission" date="2023-06" db="EMBL/GenBank/DDBJ databases">
        <title>Genome sequence of Methancorpusculaceae sp. Ag1.</title>
        <authorList>
            <person name="Protasov E."/>
            <person name="Platt K."/>
            <person name="Poehlein A."/>
            <person name="Daniel R."/>
            <person name="Brune A."/>
        </authorList>
    </citation>
    <scope>NUCLEOTIDE SEQUENCE</scope>
    <source>
        <strain evidence="8">Ag1</strain>
    </source>
</reference>
<dbReference type="PANTHER" id="PTHR30239:SF0">
    <property type="entry name" value="ACETOLACTATE SYNTHASE SMALL SUBUNIT 1, CHLOROPLASTIC"/>
    <property type="match status" value="1"/>
</dbReference>
<dbReference type="Pfam" id="PF10369">
    <property type="entry name" value="ALS_ss_C"/>
    <property type="match status" value="1"/>
</dbReference>
<evidence type="ECO:0000259" key="7">
    <source>
        <dbReference type="PROSITE" id="PS51671"/>
    </source>
</evidence>
<comment type="subunit">
    <text evidence="6">Dimer of large and small chains.</text>
</comment>
<evidence type="ECO:0000256" key="2">
    <source>
        <dbReference type="ARBA" id="ARBA00005025"/>
    </source>
</evidence>
<comment type="catalytic activity">
    <reaction evidence="6">
        <text>2 pyruvate + H(+) = (2S)-2-acetolactate + CO2</text>
        <dbReference type="Rhea" id="RHEA:25249"/>
        <dbReference type="ChEBI" id="CHEBI:15361"/>
        <dbReference type="ChEBI" id="CHEBI:15378"/>
        <dbReference type="ChEBI" id="CHEBI:16526"/>
        <dbReference type="ChEBI" id="CHEBI:58476"/>
        <dbReference type="EC" id="2.2.1.6"/>
    </reaction>
</comment>
<dbReference type="InterPro" id="IPR045865">
    <property type="entry name" value="ACT-like_dom_sf"/>
</dbReference>
<comment type="pathway">
    <text evidence="2 6">Amino-acid biosynthesis; L-valine biosynthesis; L-valine from pyruvate: step 1/4.</text>
</comment>